<dbReference type="OrthoDB" id="6415283at2759"/>
<name>A0A4Y2EYH9_ARAVE</name>
<evidence type="ECO:0000313" key="9">
    <source>
        <dbReference type="Proteomes" id="UP000499080"/>
    </source>
</evidence>
<dbReference type="SUPFAM" id="SSF56672">
    <property type="entry name" value="DNA/RNA polymerases"/>
    <property type="match status" value="1"/>
</dbReference>
<dbReference type="EMBL" id="BGPR01248509">
    <property type="protein sequence ID" value="GBM34300.1"/>
    <property type="molecule type" value="Genomic_DNA"/>
</dbReference>
<dbReference type="InterPro" id="IPR041373">
    <property type="entry name" value="RT_RNaseH"/>
</dbReference>
<evidence type="ECO:0000256" key="5">
    <source>
        <dbReference type="ARBA" id="ARBA00022801"/>
    </source>
</evidence>
<evidence type="ECO:0000256" key="1">
    <source>
        <dbReference type="ARBA" id="ARBA00022679"/>
    </source>
</evidence>
<sequence>MEEHPIKYASRLLNSAERNYSTTEREALAVVWALSKFRGYIEGSKIIVESDHQPLKWVMKLNSPSGRSARWSLQIQSFNLNLEYIPGKSNVIADMLSRLDYDQEIPSYEENT</sequence>
<comment type="caution">
    <text evidence="8">The sequence shown here is derived from an EMBL/GenBank/DDBJ whole genome shotgun (WGS) entry which is preliminary data.</text>
</comment>
<dbReference type="PANTHER" id="PTHR37984">
    <property type="entry name" value="PROTEIN CBG26694"/>
    <property type="match status" value="1"/>
</dbReference>
<feature type="non-terminal residue" evidence="8">
    <location>
        <position position="112"/>
    </location>
</feature>
<dbReference type="InterPro" id="IPR050951">
    <property type="entry name" value="Retrovirus_Pol_polyprotein"/>
</dbReference>
<reference evidence="8 9" key="1">
    <citation type="journal article" date="2019" name="Sci. Rep.">
        <title>Orb-weaving spider Araneus ventricosus genome elucidates the spidroin gene catalogue.</title>
        <authorList>
            <person name="Kono N."/>
            <person name="Nakamura H."/>
            <person name="Ohtoshi R."/>
            <person name="Moran D.A.P."/>
            <person name="Shinohara A."/>
            <person name="Yoshida Y."/>
            <person name="Fujiwara M."/>
            <person name="Mori M."/>
            <person name="Tomita M."/>
            <person name="Arakawa K."/>
        </authorList>
    </citation>
    <scope>NUCLEOTIDE SEQUENCE [LARGE SCALE GENOMIC DNA]</scope>
</reference>
<evidence type="ECO:0000256" key="6">
    <source>
        <dbReference type="ARBA" id="ARBA00022918"/>
    </source>
</evidence>
<evidence type="ECO:0000256" key="3">
    <source>
        <dbReference type="ARBA" id="ARBA00022722"/>
    </source>
</evidence>
<keyword evidence="1" id="KW-0808">Transferase</keyword>
<evidence type="ECO:0000259" key="7">
    <source>
        <dbReference type="Pfam" id="PF17917"/>
    </source>
</evidence>
<organism evidence="8 9">
    <name type="scientific">Araneus ventricosus</name>
    <name type="common">Orbweaver spider</name>
    <name type="synonym">Epeira ventricosa</name>
    <dbReference type="NCBI Taxonomy" id="182803"/>
    <lineage>
        <taxon>Eukaryota</taxon>
        <taxon>Metazoa</taxon>
        <taxon>Ecdysozoa</taxon>
        <taxon>Arthropoda</taxon>
        <taxon>Chelicerata</taxon>
        <taxon>Arachnida</taxon>
        <taxon>Araneae</taxon>
        <taxon>Araneomorphae</taxon>
        <taxon>Entelegynae</taxon>
        <taxon>Araneoidea</taxon>
        <taxon>Araneidae</taxon>
        <taxon>Araneus</taxon>
    </lineage>
</organism>
<evidence type="ECO:0000256" key="2">
    <source>
        <dbReference type="ARBA" id="ARBA00022695"/>
    </source>
</evidence>
<dbReference type="GO" id="GO:0003964">
    <property type="term" value="F:RNA-directed DNA polymerase activity"/>
    <property type="evidence" value="ECO:0007669"/>
    <property type="project" value="UniProtKB-KW"/>
</dbReference>
<dbReference type="Proteomes" id="UP000499080">
    <property type="component" value="Unassembled WGS sequence"/>
</dbReference>
<keyword evidence="4" id="KW-0255">Endonuclease</keyword>
<keyword evidence="6" id="KW-0695">RNA-directed DNA polymerase</keyword>
<evidence type="ECO:0000313" key="8">
    <source>
        <dbReference type="EMBL" id="GBM34300.1"/>
    </source>
</evidence>
<feature type="domain" description="Reverse transcriptase RNase H-like" evidence="7">
    <location>
        <begin position="2"/>
        <end position="78"/>
    </location>
</feature>
<dbReference type="InterPro" id="IPR043502">
    <property type="entry name" value="DNA/RNA_pol_sf"/>
</dbReference>
<protein>
    <submittedName>
        <fullName evidence="8">Retrovirus-related Pol polyprotein from transposon 17.6</fullName>
    </submittedName>
</protein>
<dbReference type="AlphaFoldDB" id="A0A4Y2EYH9"/>
<dbReference type="CDD" id="cd09274">
    <property type="entry name" value="RNase_HI_RT_Ty3"/>
    <property type="match status" value="1"/>
</dbReference>
<keyword evidence="5" id="KW-0378">Hydrolase</keyword>
<keyword evidence="3" id="KW-0540">Nuclease</keyword>
<dbReference type="GO" id="GO:0004519">
    <property type="term" value="F:endonuclease activity"/>
    <property type="evidence" value="ECO:0007669"/>
    <property type="project" value="UniProtKB-KW"/>
</dbReference>
<gene>
    <name evidence="8" type="primary">pol_3448</name>
    <name evidence="8" type="ORF">AVEN_83780_1</name>
</gene>
<keyword evidence="9" id="KW-1185">Reference proteome</keyword>
<accession>A0A4Y2EYH9</accession>
<proteinExistence type="predicted"/>
<dbReference type="Pfam" id="PF17917">
    <property type="entry name" value="RT_RNaseH"/>
    <property type="match status" value="1"/>
</dbReference>
<dbReference type="Gene3D" id="3.10.20.370">
    <property type="match status" value="1"/>
</dbReference>
<dbReference type="GO" id="GO:0016787">
    <property type="term" value="F:hydrolase activity"/>
    <property type="evidence" value="ECO:0007669"/>
    <property type="project" value="UniProtKB-KW"/>
</dbReference>
<dbReference type="PANTHER" id="PTHR37984:SF5">
    <property type="entry name" value="PROTEIN NYNRIN-LIKE"/>
    <property type="match status" value="1"/>
</dbReference>
<keyword evidence="2" id="KW-0548">Nucleotidyltransferase</keyword>
<evidence type="ECO:0000256" key="4">
    <source>
        <dbReference type="ARBA" id="ARBA00022759"/>
    </source>
</evidence>